<dbReference type="SUPFAM" id="SSF55469">
    <property type="entry name" value="FMN-dependent nitroreductase-like"/>
    <property type="match status" value="1"/>
</dbReference>
<gene>
    <name evidence="2" type="ORF">DFO70_1312</name>
</gene>
<feature type="domain" description="Nitroreductase" evidence="1">
    <location>
        <begin position="18"/>
        <end position="91"/>
    </location>
</feature>
<evidence type="ECO:0000259" key="1">
    <source>
        <dbReference type="Pfam" id="PF00881"/>
    </source>
</evidence>
<dbReference type="EMBL" id="QNSF01000031">
    <property type="protein sequence ID" value="RBP86169.1"/>
    <property type="molecule type" value="Genomic_DNA"/>
</dbReference>
<dbReference type="InterPro" id="IPR000415">
    <property type="entry name" value="Nitroreductase-like"/>
</dbReference>
<keyword evidence="3" id="KW-1185">Reference proteome</keyword>
<dbReference type="OrthoDB" id="9809288at2"/>
<sequence>MPEEVMQDHLGFYKFFVETELEDNDRLVFEWSIKQTYIALGNMMTAAAQIDIDSCPIEGFDKKQLTSILQNEGIIKNANDFGVSCMVAFGYRQTDPDKISMKLLSGAKLKISIRGHVLIIGWMSLSGGC</sequence>
<dbReference type="RefSeq" id="WP_113885669.1">
    <property type="nucleotide sequence ID" value="NZ_QNSF01000031.1"/>
</dbReference>
<protein>
    <submittedName>
        <fullName evidence="2">Nitroreductase family protein</fullName>
    </submittedName>
</protein>
<dbReference type="InterPro" id="IPR029479">
    <property type="entry name" value="Nitroreductase"/>
</dbReference>
<dbReference type="GO" id="GO:0016491">
    <property type="term" value="F:oxidoreductase activity"/>
    <property type="evidence" value="ECO:0007669"/>
    <property type="project" value="InterPro"/>
</dbReference>
<reference evidence="2 3" key="1">
    <citation type="submission" date="2018-06" db="EMBL/GenBank/DDBJ databases">
        <title>Freshwater and sediment microbial communities from various areas in North America, analyzing microbe dynamics in response to fracking.</title>
        <authorList>
            <person name="Lamendella R."/>
        </authorList>
    </citation>
    <scope>NUCLEOTIDE SEQUENCE [LARGE SCALE GENOMIC DNA]</scope>
    <source>
        <strain evidence="2 3">14_TX</strain>
    </source>
</reference>
<proteinExistence type="predicted"/>
<dbReference type="Proteomes" id="UP000252731">
    <property type="component" value="Unassembled WGS sequence"/>
</dbReference>
<dbReference type="Pfam" id="PF00881">
    <property type="entry name" value="Nitroreductase"/>
    <property type="match status" value="1"/>
</dbReference>
<organism evidence="2 3">
    <name type="scientific">Cytobacillus firmus</name>
    <name type="common">Bacillus firmus</name>
    <dbReference type="NCBI Taxonomy" id="1399"/>
    <lineage>
        <taxon>Bacteria</taxon>
        <taxon>Bacillati</taxon>
        <taxon>Bacillota</taxon>
        <taxon>Bacilli</taxon>
        <taxon>Bacillales</taxon>
        <taxon>Bacillaceae</taxon>
        <taxon>Cytobacillus</taxon>
    </lineage>
</organism>
<comment type="caution">
    <text evidence="2">The sequence shown here is derived from an EMBL/GenBank/DDBJ whole genome shotgun (WGS) entry which is preliminary data.</text>
</comment>
<accession>A0A366JGQ5</accession>
<dbReference type="AlphaFoldDB" id="A0A366JGQ5"/>
<dbReference type="Gene3D" id="3.40.109.10">
    <property type="entry name" value="NADH Oxidase"/>
    <property type="match status" value="1"/>
</dbReference>
<evidence type="ECO:0000313" key="2">
    <source>
        <dbReference type="EMBL" id="RBP86169.1"/>
    </source>
</evidence>
<evidence type="ECO:0000313" key="3">
    <source>
        <dbReference type="Proteomes" id="UP000252731"/>
    </source>
</evidence>
<name>A0A366JGQ5_CYTFI</name>